<reference evidence="2" key="1">
    <citation type="journal article" date="2014" name="Front. Microbiol.">
        <title>High frequency of phylogenetically diverse reductive dehalogenase-homologous genes in deep subseafloor sedimentary metagenomes.</title>
        <authorList>
            <person name="Kawai M."/>
            <person name="Futagami T."/>
            <person name="Toyoda A."/>
            <person name="Takaki Y."/>
            <person name="Nishi S."/>
            <person name="Hori S."/>
            <person name="Arai W."/>
            <person name="Tsubouchi T."/>
            <person name="Morono Y."/>
            <person name="Uchiyama I."/>
            <person name="Ito T."/>
            <person name="Fujiyama A."/>
            <person name="Inagaki F."/>
            <person name="Takami H."/>
        </authorList>
    </citation>
    <scope>NUCLEOTIDE SEQUENCE</scope>
    <source>
        <strain evidence="2">Expedition CK06-06</strain>
    </source>
</reference>
<dbReference type="EMBL" id="BARS01028037">
    <property type="protein sequence ID" value="GAG03783.1"/>
    <property type="molecule type" value="Genomic_DNA"/>
</dbReference>
<comment type="caution">
    <text evidence="2">The sequence shown here is derived from an EMBL/GenBank/DDBJ whole genome shotgun (WGS) entry which is preliminary data.</text>
</comment>
<feature type="non-terminal residue" evidence="2">
    <location>
        <position position="58"/>
    </location>
</feature>
<keyword evidence="1" id="KW-0472">Membrane</keyword>
<keyword evidence="1" id="KW-1133">Transmembrane helix</keyword>
<organism evidence="2">
    <name type="scientific">marine sediment metagenome</name>
    <dbReference type="NCBI Taxonomy" id="412755"/>
    <lineage>
        <taxon>unclassified sequences</taxon>
        <taxon>metagenomes</taxon>
        <taxon>ecological metagenomes</taxon>
    </lineage>
</organism>
<evidence type="ECO:0000256" key="1">
    <source>
        <dbReference type="SAM" id="Phobius"/>
    </source>
</evidence>
<feature type="transmembrane region" description="Helical" evidence="1">
    <location>
        <begin position="6"/>
        <end position="24"/>
    </location>
</feature>
<keyword evidence="1" id="KW-0812">Transmembrane</keyword>
<name>X0UU11_9ZZZZ</name>
<protein>
    <submittedName>
        <fullName evidence="2">Uncharacterized protein</fullName>
    </submittedName>
</protein>
<evidence type="ECO:0000313" key="2">
    <source>
        <dbReference type="EMBL" id="GAG03783.1"/>
    </source>
</evidence>
<gene>
    <name evidence="2" type="ORF">S01H1_43979</name>
</gene>
<proteinExistence type="predicted"/>
<dbReference type="AlphaFoldDB" id="X0UU11"/>
<accession>X0UU11</accession>
<feature type="transmembrane region" description="Helical" evidence="1">
    <location>
        <begin position="31"/>
        <end position="50"/>
    </location>
</feature>
<sequence>MHCIKFIIPILSFISVILGVTLLPEHSKLEIYITIIGASIFILSVYSIIIDKFKEKEH</sequence>